<keyword evidence="9" id="KW-0464">Manganese</keyword>
<feature type="compositionally biased region" description="Acidic residues" evidence="12">
    <location>
        <begin position="87"/>
        <end position="101"/>
    </location>
</feature>
<evidence type="ECO:0000256" key="2">
    <source>
        <dbReference type="ARBA" id="ARBA00001946"/>
    </source>
</evidence>
<dbReference type="PANTHER" id="PTHR47992">
    <property type="entry name" value="PROTEIN PHOSPHATASE"/>
    <property type="match status" value="1"/>
</dbReference>
<protein>
    <recommendedName>
        <fullName evidence="4">protein-serine/threonine phosphatase</fullName>
        <ecNumber evidence="4">3.1.3.16</ecNumber>
    </recommendedName>
</protein>
<dbReference type="InterPro" id="IPR036457">
    <property type="entry name" value="PPM-type-like_dom_sf"/>
</dbReference>
<dbReference type="SUPFAM" id="SSF81606">
    <property type="entry name" value="PP2C-like"/>
    <property type="match status" value="1"/>
</dbReference>
<dbReference type="InterPro" id="IPR015655">
    <property type="entry name" value="PP2C"/>
</dbReference>
<keyword evidence="7" id="KW-0460">Magnesium</keyword>
<comment type="cofactor">
    <cofactor evidence="2">
        <name>Mg(2+)</name>
        <dbReference type="ChEBI" id="CHEBI:18420"/>
    </cofactor>
</comment>
<reference evidence="14" key="2">
    <citation type="submission" date="2020-07" db="EMBL/GenBank/DDBJ databases">
        <authorList>
            <person name="Vera ALvarez R."/>
            <person name="Arias-Moreno D.M."/>
            <person name="Jimenez-Jacinto V."/>
            <person name="Jimenez-Bremont J.F."/>
            <person name="Swaminathan K."/>
            <person name="Moose S.P."/>
            <person name="Guerrero-Gonzalez M.L."/>
            <person name="Marino-Ramirez L."/>
            <person name="Landsman D."/>
            <person name="Rodriguez-Kessler M."/>
            <person name="Delgado-Sanchez P."/>
        </authorList>
    </citation>
    <scope>NUCLEOTIDE SEQUENCE</scope>
    <source>
        <tissue evidence="14">Cladode</tissue>
    </source>
</reference>
<dbReference type="FunFam" id="3.60.40.10:FF:000010">
    <property type="entry name" value="Probable protein phosphatase 2C 39"/>
    <property type="match status" value="1"/>
</dbReference>
<comment type="cofactor">
    <cofactor evidence="1">
        <name>Mn(2+)</name>
        <dbReference type="ChEBI" id="CHEBI:29035"/>
    </cofactor>
</comment>
<dbReference type="GO" id="GO:0046872">
    <property type="term" value="F:metal ion binding"/>
    <property type="evidence" value="ECO:0007669"/>
    <property type="project" value="UniProtKB-KW"/>
</dbReference>
<evidence type="ECO:0000256" key="3">
    <source>
        <dbReference type="ARBA" id="ARBA00006702"/>
    </source>
</evidence>
<evidence type="ECO:0000256" key="12">
    <source>
        <dbReference type="SAM" id="MobiDB-lite"/>
    </source>
</evidence>
<sequence length="355" mass="39677">MQHVKGSSCSIGKLCAEGLWEKWLMLTSRRAGSGHQISKTFSCSIVLVPQFHLIPFYHVHKRQASSKGHLDYSLKAKTVEPFPDGELSPEEDLEEDEEEEEPKWHVSYGYHMVQGKMDHGMGDYVVAKKRNIDGKEIGLYAIFDGHSGRDVAEYLQHHLFDNILSQEDFWTDPESAVRKAYKETDKQILEKVAGSQSGSTAVTAILINKEKLLVANVGDSRGVLCKRRDIEQITVDHEPEKEKELVESKGGFVSQTPGGVPRVDGQLAMTRAFGDGKLKGHITSEPDVMVENLGADAKFFILASDGLWKVMSNEDACDCIRELNDAQEAAEELVKEALYKRSLDDISCVVVMFHH</sequence>
<evidence type="ECO:0000256" key="10">
    <source>
        <dbReference type="ARBA" id="ARBA00047761"/>
    </source>
</evidence>
<comment type="similarity">
    <text evidence="3">Belongs to the PP2C family.</text>
</comment>
<dbReference type="PROSITE" id="PS51746">
    <property type="entry name" value="PPM_2"/>
    <property type="match status" value="1"/>
</dbReference>
<dbReference type="GO" id="GO:0004722">
    <property type="term" value="F:protein serine/threonine phosphatase activity"/>
    <property type="evidence" value="ECO:0007669"/>
    <property type="project" value="UniProtKB-EC"/>
</dbReference>
<evidence type="ECO:0000256" key="5">
    <source>
        <dbReference type="ARBA" id="ARBA00022723"/>
    </source>
</evidence>
<comment type="catalytic activity">
    <reaction evidence="11">
        <text>O-phospho-L-threonyl-[protein] + H2O = L-threonyl-[protein] + phosphate</text>
        <dbReference type="Rhea" id="RHEA:47004"/>
        <dbReference type="Rhea" id="RHEA-COMP:11060"/>
        <dbReference type="Rhea" id="RHEA-COMP:11605"/>
        <dbReference type="ChEBI" id="CHEBI:15377"/>
        <dbReference type="ChEBI" id="CHEBI:30013"/>
        <dbReference type="ChEBI" id="CHEBI:43474"/>
        <dbReference type="ChEBI" id="CHEBI:61977"/>
        <dbReference type="EC" id="3.1.3.16"/>
    </reaction>
</comment>
<feature type="domain" description="PPM-type phosphatase" evidence="13">
    <location>
        <begin position="107"/>
        <end position="353"/>
    </location>
</feature>
<keyword evidence="5" id="KW-0479">Metal-binding</keyword>
<evidence type="ECO:0000256" key="1">
    <source>
        <dbReference type="ARBA" id="ARBA00001936"/>
    </source>
</evidence>
<organism evidence="14">
    <name type="scientific">Opuntia streptacantha</name>
    <name type="common">Prickly pear cactus</name>
    <name type="synonym">Opuntia cardona</name>
    <dbReference type="NCBI Taxonomy" id="393608"/>
    <lineage>
        <taxon>Eukaryota</taxon>
        <taxon>Viridiplantae</taxon>
        <taxon>Streptophyta</taxon>
        <taxon>Embryophyta</taxon>
        <taxon>Tracheophyta</taxon>
        <taxon>Spermatophyta</taxon>
        <taxon>Magnoliopsida</taxon>
        <taxon>eudicotyledons</taxon>
        <taxon>Gunneridae</taxon>
        <taxon>Pentapetalae</taxon>
        <taxon>Caryophyllales</taxon>
        <taxon>Cactineae</taxon>
        <taxon>Cactaceae</taxon>
        <taxon>Opuntioideae</taxon>
        <taxon>Opuntia</taxon>
    </lineage>
</organism>
<keyword evidence="6" id="KW-0378">Hydrolase</keyword>
<dbReference type="CDD" id="cd00143">
    <property type="entry name" value="PP2Cc"/>
    <property type="match status" value="1"/>
</dbReference>
<evidence type="ECO:0000256" key="8">
    <source>
        <dbReference type="ARBA" id="ARBA00022912"/>
    </source>
</evidence>
<dbReference type="EC" id="3.1.3.16" evidence="4"/>
<evidence type="ECO:0000259" key="13">
    <source>
        <dbReference type="PROSITE" id="PS51746"/>
    </source>
</evidence>
<dbReference type="Pfam" id="PF00481">
    <property type="entry name" value="PP2C"/>
    <property type="match status" value="1"/>
</dbReference>
<dbReference type="SMART" id="SM00332">
    <property type="entry name" value="PP2Cc"/>
    <property type="match status" value="1"/>
</dbReference>
<accession>A0A7C9EDS8</accession>
<name>A0A7C9EDS8_OPUST</name>
<evidence type="ECO:0000256" key="6">
    <source>
        <dbReference type="ARBA" id="ARBA00022801"/>
    </source>
</evidence>
<comment type="catalytic activity">
    <reaction evidence="10">
        <text>O-phospho-L-seryl-[protein] + H2O = L-seryl-[protein] + phosphate</text>
        <dbReference type="Rhea" id="RHEA:20629"/>
        <dbReference type="Rhea" id="RHEA-COMP:9863"/>
        <dbReference type="Rhea" id="RHEA-COMP:11604"/>
        <dbReference type="ChEBI" id="CHEBI:15377"/>
        <dbReference type="ChEBI" id="CHEBI:29999"/>
        <dbReference type="ChEBI" id="CHEBI:43474"/>
        <dbReference type="ChEBI" id="CHEBI:83421"/>
        <dbReference type="EC" id="3.1.3.16"/>
    </reaction>
</comment>
<dbReference type="Gene3D" id="3.60.40.10">
    <property type="entry name" value="PPM-type phosphatase domain"/>
    <property type="match status" value="1"/>
</dbReference>
<reference evidence="14" key="1">
    <citation type="journal article" date="2013" name="J. Plant Res.">
        <title>Effect of fungi and light on seed germination of three Opuntia species from semiarid lands of central Mexico.</title>
        <authorList>
            <person name="Delgado-Sanchez P."/>
            <person name="Jimenez-Bremont J.F."/>
            <person name="Guerrero-Gonzalez Mde L."/>
            <person name="Flores J."/>
        </authorList>
    </citation>
    <scope>NUCLEOTIDE SEQUENCE</scope>
    <source>
        <tissue evidence="14">Cladode</tissue>
    </source>
</reference>
<dbReference type="EMBL" id="GISG01202401">
    <property type="protein sequence ID" value="MBA4658949.1"/>
    <property type="molecule type" value="Transcribed_RNA"/>
</dbReference>
<keyword evidence="8" id="KW-0904">Protein phosphatase</keyword>
<evidence type="ECO:0000256" key="9">
    <source>
        <dbReference type="ARBA" id="ARBA00023211"/>
    </source>
</evidence>
<evidence type="ECO:0000256" key="7">
    <source>
        <dbReference type="ARBA" id="ARBA00022842"/>
    </source>
</evidence>
<dbReference type="AlphaFoldDB" id="A0A7C9EDS8"/>
<proteinExistence type="inferred from homology"/>
<feature type="region of interest" description="Disordered" evidence="12">
    <location>
        <begin position="81"/>
        <end position="103"/>
    </location>
</feature>
<evidence type="ECO:0000256" key="4">
    <source>
        <dbReference type="ARBA" id="ARBA00013081"/>
    </source>
</evidence>
<evidence type="ECO:0000256" key="11">
    <source>
        <dbReference type="ARBA" id="ARBA00048336"/>
    </source>
</evidence>
<dbReference type="InterPro" id="IPR001932">
    <property type="entry name" value="PPM-type_phosphatase-like_dom"/>
</dbReference>
<evidence type="ECO:0000313" key="14">
    <source>
        <dbReference type="EMBL" id="MBA4658949.1"/>
    </source>
</evidence>